<keyword evidence="1" id="KW-0732">Signal</keyword>
<comment type="caution">
    <text evidence="2">The sequence shown here is derived from an EMBL/GenBank/DDBJ whole genome shotgun (WGS) entry which is preliminary data.</text>
</comment>
<organism evidence="2 3">
    <name type="scientific">Dyella nitratireducens</name>
    <dbReference type="NCBI Taxonomy" id="1849580"/>
    <lineage>
        <taxon>Bacteria</taxon>
        <taxon>Pseudomonadati</taxon>
        <taxon>Pseudomonadota</taxon>
        <taxon>Gammaproteobacteria</taxon>
        <taxon>Lysobacterales</taxon>
        <taxon>Rhodanobacteraceae</taxon>
        <taxon>Dyella</taxon>
    </lineage>
</organism>
<feature type="signal peptide" evidence="1">
    <location>
        <begin position="1"/>
        <end position="23"/>
    </location>
</feature>
<name>A0ABQ1FTE0_9GAMM</name>
<feature type="chain" id="PRO_5046140437" description="NHL repeat containing protein" evidence="1">
    <location>
        <begin position="24"/>
        <end position="365"/>
    </location>
</feature>
<protein>
    <recommendedName>
        <fullName evidence="4">NHL repeat containing protein</fullName>
    </recommendedName>
</protein>
<evidence type="ECO:0008006" key="4">
    <source>
        <dbReference type="Google" id="ProtNLM"/>
    </source>
</evidence>
<gene>
    <name evidence="2" type="ORF">GCM10010981_16940</name>
</gene>
<proteinExistence type="predicted"/>
<reference evidence="3" key="1">
    <citation type="journal article" date="2019" name="Int. J. Syst. Evol. Microbiol.">
        <title>The Global Catalogue of Microorganisms (GCM) 10K type strain sequencing project: providing services to taxonomists for standard genome sequencing and annotation.</title>
        <authorList>
            <consortium name="The Broad Institute Genomics Platform"/>
            <consortium name="The Broad Institute Genome Sequencing Center for Infectious Disease"/>
            <person name="Wu L."/>
            <person name="Ma J."/>
        </authorList>
    </citation>
    <scope>NUCLEOTIDE SEQUENCE [LARGE SCALE GENOMIC DNA]</scope>
    <source>
        <strain evidence="3">CGMCC 1.15439</strain>
    </source>
</reference>
<evidence type="ECO:0000313" key="3">
    <source>
        <dbReference type="Proteomes" id="UP000620046"/>
    </source>
</evidence>
<dbReference type="SUPFAM" id="SSF63829">
    <property type="entry name" value="Calcium-dependent phosphotriesterase"/>
    <property type="match status" value="1"/>
</dbReference>
<keyword evidence="3" id="KW-1185">Reference proteome</keyword>
<dbReference type="RefSeq" id="WP_188793782.1">
    <property type="nucleotide sequence ID" value="NZ_BMJA01000001.1"/>
</dbReference>
<accession>A0ABQ1FTE0</accession>
<evidence type="ECO:0000256" key="1">
    <source>
        <dbReference type="SAM" id="SignalP"/>
    </source>
</evidence>
<sequence>MLGKSIAIAVLTSVALFLRPTQAADERCFKTIQVPKYQLAEVPFVALPDQHSDSMQLASVQLADGGTCALLNSDRAHNYERVLCKDARGVTKSSAALQPGFGAVATFSKTGVAVLVGRKVWNGPVLMFVAYTDGHINGPYSGGNGATNGAQPQFLSDGTTLLPLNGGYLFVRPNGNTFTFVPKNNVTVFSAAVMGDDTSVFGSTNGSIYVVNSDGSVQNIISDRPGSFSQPAVEADGTVVLTDDDSVQLLSQDGLLKTKYVMPSEGGLTFGPLIMLNGNVVISNALGVAVLGNDGSFIDYFKIPGSDGPATNHQWIVPPRLAPDGTIDMTVYKSRGGTFPLAVKLQQVPGQFNERHVQIPGVCRN</sequence>
<dbReference type="EMBL" id="BMJA01000001">
    <property type="protein sequence ID" value="GGA28734.1"/>
    <property type="molecule type" value="Genomic_DNA"/>
</dbReference>
<evidence type="ECO:0000313" key="2">
    <source>
        <dbReference type="EMBL" id="GGA28734.1"/>
    </source>
</evidence>
<dbReference type="Proteomes" id="UP000620046">
    <property type="component" value="Unassembled WGS sequence"/>
</dbReference>